<proteinExistence type="predicted"/>
<comment type="subcellular location">
    <subcellularLocation>
        <location evidence="1">Cell inner membrane</location>
        <topology evidence="1">Multi-pass membrane protein</topology>
    </subcellularLocation>
</comment>
<keyword evidence="2" id="KW-0813">Transport</keyword>
<feature type="transmembrane region" description="Helical" evidence="8">
    <location>
        <begin position="941"/>
        <end position="959"/>
    </location>
</feature>
<feature type="transmembrane region" description="Helical" evidence="8">
    <location>
        <begin position="467"/>
        <end position="494"/>
    </location>
</feature>
<evidence type="ECO:0000256" key="6">
    <source>
        <dbReference type="ARBA" id="ARBA00022989"/>
    </source>
</evidence>
<dbReference type="GO" id="GO:0005886">
    <property type="term" value="C:plasma membrane"/>
    <property type="evidence" value="ECO:0007669"/>
    <property type="project" value="UniProtKB-SubCell"/>
</dbReference>
<feature type="transmembrane region" description="Helical" evidence="8">
    <location>
        <begin position="391"/>
        <end position="414"/>
    </location>
</feature>
<dbReference type="KEGG" id="otd:J1M35_12335"/>
<dbReference type="AlphaFoldDB" id="A0A975CCU9"/>
<dbReference type="SUPFAM" id="SSF82714">
    <property type="entry name" value="Multidrug efflux transporter AcrB TolC docking domain, DN and DC subdomains"/>
    <property type="match status" value="2"/>
</dbReference>
<dbReference type="Gene3D" id="3.30.70.1430">
    <property type="entry name" value="Multidrug efflux transporter AcrB pore domain"/>
    <property type="match status" value="2"/>
</dbReference>
<feature type="transmembrane region" description="Helical" evidence="8">
    <location>
        <begin position="435"/>
        <end position="455"/>
    </location>
</feature>
<keyword evidence="10" id="KW-1185">Reference proteome</keyword>
<dbReference type="Proteomes" id="UP000663903">
    <property type="component" value="Chromosome"/>
</dbReference>
<dbReference type="RefSeq" id="WP_208007338.1">
    <property type="nucleotide sequence ID" value="NZ_CP071796.1"/>
</dbReference>
<dbReference type="Gene3D" id="3.30.70.1440">
    <property type="entry name" value="Multidrug efflux transporter AcrB pore domain"/>
    <property type="match status" value="2"/>
</dbReference>
<evidence type="ECO:0000256" key="3">
    <source>
        <dbReference type="ARBA" id="ARBA00022475"/>
    </source>
</evidence>
<dbReference type="EMBL" id="CP071796">
    <property type="protein sequence ID" value="QTD43930.1"/>
    <property type="molecule type" value="Genomic_DNA"/>
</dbReference>
<dbReference type="SUPFAM" id="SSF82866">
    <property type="entry name" value="Multidrug efflux transporter AcrB transmembrane domain"/>
    <property type="match status" value="2"/>
</dbReference>
<reference evidence="9" key="1">
    <citation type="submission" date="2021-03" db="EMBL/GenBank/DDBJ databases">
        <title>Ottowia sp. 27C isolated from the cloaca of a Giant Asian pond turtle (Heosemys grandis).</title>
        <authorList>
            <person name="Spergser J."/>
            <person name="Busse H.-J."/>
        </authorList>
    </citation>
    <scope>NUCLEOTIDE SEQUENCE</scope>
    <source>
        <strain evidence="9">27C</strain>
    </source>
</reference>
<accession>A0A975CCU9</accession>
<dbReference type="Gene3D" id="3.30.70.1320">
    <property type="entry name" value="Multidrug efflux transporter AcrB pore domain like"/>
    <property type="match status" value="1"/>
</dbReference>
<keyword evidence="7 8" id="KW-0472">Membrane</keyword>
<dbReference type="PANTHER" id="PTHR32063">
    <property type="match status" value="1"/>
</dbReference>
<dbReference type="Gene3D" id="3.30.2090.10">
    <property type="entry name" value="Multidrug efflux transporter AcrB TolC docking domain, DN and DC subdomains"/>
    <property type="match status" value="3"/>
</dbReference>
<evidence type="ECO:0000256" key="5">
    <source>
        <dbReference type="ARBA" id="ARBA00022692"/>
    </source>
</evidence>
<evidence type="ECO:0000256" key="4">
    <source>
        <dbReference type="ARBA" id="ARBA00022519"/>
    </source>
</evidence>
<dbReference type="InterPro" id="IPR027463">
    <property type="entry name" value="AcrB_DN_DC_subdom"/>
</dbReference>
<feature type="transmembrane region" description="Helical" evidence="8">
    <location>
        <begin position="12"/>
        <end position="32"/>
    </location>
</feature>
<evidence type="ECO:0000313" key="10">
    <source>
        <dbReference type="Proteomes" id="UP000663903"/>
    </source>
</evidence>
<keyword evidence="5 8" id="KW-0812">Transmembrane</keyword>
<dbReference type="SUPFAM" id="SSF82693">
    <property type="entry name" value="Multidrug efflux transporter AcrB pore domain, PN1, PN2, PC1 and PC2 subdomains"/>
    <property type="match status" value="3"/>
</dbReference>
<feature type="transmembrane region" description="Helical" evidence="8">
    <location>
        <begin position="543"/>
        <end position="564"/>
    </location>
</feature>
<evidence type="ECO:0000256" key="1">
    <source>
        <dbReference type="ARBA" id="ARBA00004429"/>
    </source>
</evidence>
<gene>
    <name evidence="9" type="ORF">J1M35_12335</name>
</gene>
<protein>
    <submittedName>
        <fullName evidence="9">Efflux RND transporter permease subunit</fullName>
    </submittedName>
</protein>
<feature type="transmembrane region" description="Helical" evidence="8">
    <location>
        <begin position="1037"/>
        <end position="1058"/>
    </location>
</feature>
<dbReference type="FunFam" id="1.20.1640.10:FF:000001">
    <property type="entry name" value="Efflux pump membrane transporter"/>
    <property type="match status" value="1"/>
</dbReference>
<evidence type="ECO:0000256" key="8">
    <source>
        <dbReference type="SAM" id="Phobius"/>
    </source>
</evidence>
<feature type="transmembrane region" description="Helical" evidence="8">
    <location>
        <begin position="364"/>
        <end position="385"/>
    </location>
</feature>
<dbReference type="PRINTS" id="PR00702">
    <property type="entry name" value="ACRIFLAVINRP"/>
</dbReference>
<dbReference type="Pfam" id="PF00873">
    <property type="entry name" value="ACR_tran"/>
    <property type="match status" value="2"/>
</dbReference>
<organism evidence="9 10">
    <name type="scientific">Ottowia testudinis</name>
    <dbReference type="NCBI Taxonomy" id="2816950"/>
    <lineage>
        <taxon>Bacteria</taxon>
        <taxon>Pseudomonadati</taxon>
        <taxon>Pseudomonadota</taxon>
        <taxon>Betaproteobacteria</taxon>
        <taxon>Burkholderiales</taxon>
        <taxon>Comamonadaceae</taxon>
        <taxon>Ottowia</taxon>
    </lineage>
</organism>
<dbReference type="FunFam" id="3.30.70.1430:FF:000001">
    <property type="entry name" value="Efflux pump membrane transporter"/>
    <property type="match status" value="1"/>
</dbReference>
<evidence type="ECO:0000256" key="2">
    <source>
        <dbReference type="ARBA" id="ARBA00022448"/>
    </source>
</evidence>
<feature type="transmembrane region" description="Helical" evidence="8">
    <location>
        <begin position="992"/>
        <end position="1017"/>
    </location>
</feature>
<feature type="transmembrane region" description="Helical" evidence="8">
    <location>
        <begin position="1070"/>
        <end position="1096"/>
    </location>
</feature>
<sequence>MNLSRPFIERPIATVLLTIGLALAGIAAYLLLPVARLPAVDFPVISVSAGMPGASPADMARTVATPLERVLGTIAGVNEMTSNSNTGSSRVTLQFDLGRDIDSAARDVQAAINAARIDLPANLRSNPTYRKANPASQPFLILALTSKTRTPGQIYDAVSNIVSQQLLQVHGVGDVTIGGGSLPAVRVELNPFALHELGISSDDVRAAIQANNANRPKGAVEVGTAADGRALQIMTPAPGLRAADYKRLIVGMRNHQEVRLQDVAQVIDSVQDTRTRGMFNGQPAIVVNVMQQPDANLIETADAIDRLLPQLRAQLPQDIELSVAIDRTGSVRSSVREVEITLVIAVLLVVLVVGMFLRTVRAAAIPAVATVVSLLGTFAVMYLLGFSLNNLTLMALTVATGFVVDDAIVVLENISRHLEMGQPRRQAALQGAREVGFTVLTISVSLIAVFIPLLFMGGQPGRLFREFALTLSAAVMISLVISLTTTPMLCAMLLKHHQAGHGGDPRPPRQSAAGRWRARLGGWVRDAQAGLTRGYSRALDWSLASPWLVVLVLLVVVGLNGYLFTNIAKGFFPEQDNGQLTGGLRADQSISSTALADKLQQAIDIVRADPAIATVVGFAGGGGSGGGFMAAALKPNGQRSGPDGREPTRAVVNRLRPKLNQITGLRVFLNPVQELRMGGRGSNSTYQYTLKADNAADLKAWTLKLAERLKHDERLTDIDDDQSDNGVETFVQVNRDKAAELGVSLASIDAALYNGFGQRQVATMYADLNQYAVVMEWAPAHAQSPVALRDVYVPAKGAASTTAAYASRFSAGSVAGSAVGGAPASNSTAASAVSSAGAGGASANPGLRNASTGQPISVSPTTMVPLSAFATFSERSVPTSVWHDGGELSSTVSFNLADGVSIEQGRAAVLEAENQIGMPNNVRGSFSGAAAAQQQTQSQQWLLILAAIVVIYIVLGILYESLIHPITVLTTLPSAGFGAALALLALKMEFSIMALIGVFLLIGIVKKNAILIIDFALDAERSRGLTAVQAVRDACLLRFRPILMTTLAAGLGALPLAIGFGQGSELRQPLGVTIIGGLVVSQLLTLLTTPAVYVLLDKLRRRHDGEAHLARAVAA</sequence>
<name>A0A975CCU9_9BURK</name>
<keyword evidence="3" id="KW-1003">Cell membrane</keyword>
<dbReference type="PANTHER" id="PTHR32063:SF34">
    <property type="entry name" value="MULTIDRUG RESISTANCE PROTEIN MDTC"/>
    <property type="match status" value="1"/>
</dbReference>
<evidence type="ECO:0000256" key="7">
    <source>
        <dbReference type="ARBA" id="ARBA00023136"/>
    </source>
</evidence>
<dbReference type="InterPro" id="IPR001036">
    <property type="entry name" value="Acrflvin-R"/>
</dbReference>
<dbReference type="GO" id="GO:0042910">
    <property type="term" value="F:xenobiotic transmembrane transporter activity"/>
    <property type="evidence" value="ECO:0007669"/>
    <property type="project" value="TreeGrafter"/>
</dbReference>
<evidence type="ECO:0000313" key="9">
    <source>
        <dbReference type="EMBL" id="QTD43930.1"/>
    </source>
</evidence>
<keyword evidence="6 8" id="KW-1133">Transmembrane helix</keyword>
<dbReference type="Gene3D" id="1.20.1640.10">
    <property type="entry name" value="Multidrug efflux transporter AcrB transmembrane domain"/>
    <property type="match status" value="3"/>
</dbReference>
<feature type="transmembrane region" description="Helical" evidence="8">
    <location>
        <begin position="340"/>
        <end position="357"/>
    </location>
</feature>
<keyword evidence="4" id="KW-0997">Cell inner membrane</keyword>